<protein>
    <submittedName>
        <fullName evidence="1">Uncharacterized protein</fullName>
    </submittedName>
</protein>
<evidence type="ECO:0000313" key="2">
    <source>
        <dbReference type="Proteomes" id="UP000008177"/>
    </source>
</evidence>
<dbReference type="Proteomes" id="UP000008177">
    <property type="component" value="Unplaced contigs"/>
</dbReference>
<evidence type="ECO:0000313" key="1">
    <source>
        <dbReference type="EMBL" id="CCD45842.1"/>
    </source>
</evidence>
<name>G2XZF5_BOTF4</name>
<accession>G2XZF5</accession>
<dbReference type="InParanoid" id="G2XZF5"/>
<reference evidence="2" key="1">
    <citation type="journal article" date="2011" name="PLoS Genet.">
        <title>Genomic analysis of the necrotrophic fungal pathogens Sclerotinia sclerotiorum and Botrytis cinerea.</title>
        <authorList>
            <person name="Amselem J."/>
            <person name="Cuomo C.A."/>
            <person name="van Kan J.A."/>
            <person name="Viaud M."/>
            <person name="Benito E.P."/>
            <person name="Couloux A."/>
            <person name="Coutinho P.M."/>
            <person name="de Vries R.P."/>
            <person name="Dyer P.S."/>
            <person name="Fillinger S."/>
            <person name="Fournier E."/>
            <person name="Gout L."/>
            <person name="Hahn M."/>
            <person name="Kohn L."/>
            <person name="Lapalu N."/>
            <person name="Plummer K.M."/>
            <person name="Pradier J.M."/>
            <person name="Quevillon E."/>
            <person name="Sharon A."/>
            <person name="Simon A."/>
            <person name="ten Have A."/>
            <person name="Tudzynski B."/>
            <person name="Tudzynski P."/>
            <person name="Wincker P."/>
            <person name="Andrew M."/>
            <person name="Anthouard V."/>
            <person name="Beever R.E."/>
            <person name="Beffa R."/>
            <person name="Benoit I."/>
            <person name="Bouzid O."/>
            <person name="Brault B."/>
            <person name="Chen Z."/>
            <person name="Choquer M."/>
            <person name="Collemare J."/>
            <person name="Cotton P."/>
            <person name="Danchin E.G."/>
            <person name="Da Silva C."/>
            <person name="Gautier A."/>
            <person name="Giraud C."/>
            <person name="Giraud T."/>
            <person name="Gonzalez C."/>
            <person name="Grossetete S."/>
            <person name="Guldener U."/>
            <person name="Henrissat B."/>
            <person name="Howlett B.J."/>
            <person name="Kodira C."/>
            <person name="Kretschmer M."/>
            <person name="Lappartient A."/>
            <person name="Leroch M."/>
            <person name="Levis C."/>
            <person name="Mauceli E."/>
            <person name="Neuveglise C."/>
            <person name="Oeser B."/>
            <person name="Pearson M."/>
            <person name="Poulain J."/>
            <person name="Poussereau N."/>
            <person name="Quesneville H."/>
            <person name="Rascle C."/>
            <person name="Schumacher J."/>
            <person name="Segurens B."/>
            <person name="Sexton A."/>
            <person name="Silva E."/>
            <person name="Sirven C."/>
            <person name="Soanes D.M."/>
            <person name="Talbot N.J."/>
            <person name="Templeton M."/>
            <person name="Yandava C."/>
            <person name="Yarden O."/>
            <person name="Zeng Q."/>
            <person name="Rollins J.A."/>
            <person name="Lebrun M.H."/>
            <person name="Dickman M."/>
        </authorList>
    </citation>
    <scope>NUCLEOTIDE SEQUENCE [LARGE SCALE GENOMIC DNA]</scope>
    <source>
        <strain evidence="2">T4</strain>
    </source>
</reference>
<proteinExistence type="predicted"/>
<organism evidence="1 2">
    <name type="scientific">Botryotinia fuckeliana (strain T4)</name>
    <name type="common">Noble rot fungus</name>
    <name type="synonym">Botrytis cinerea</name>
    <dbReference type="NCBI Taxonomy" id="999810"/>
    <lineage>
        <taxon>Eukaryota</taxon>
        <taxon>Fungi</taxon>
        <taxon>Dikarya</taxon>
        <taxon>Ascomycota</taxon>
        <taxon>Pezizomycotina</taxon>
        <taxon>Leotiomycetes</taxon>
        <taxon>Helotiales</taxon>
        <taxon>Sclerotiniaceae</taxon>
        <taxon>Botrytis</taxon>
    </lineage>
</organism>
<gene>
    <name evidence="1" type="ORF">BofuT4_uP048600.1</name>
</gene>
<sequence length="54" mass="6007">MERNHRVGRSANVGRKERNVKVVACSICGNGDLSTRRLHNYCESEKEAAINCSS</sequence>
<dbReference type="EMBL" id="FQ790278">
    <property type="protein sequence ID" value="CCD45842.1"/>
    <property type="molecule type" value="Genomic_DNA"/>
</dbReference>
<dbReference type="AlphaFoldDB" id="G2XZF5"/>
<dbReference type="HOGENOM" id="CLU_3050053_0_0_1"/>